<keyword evidence="3" id="KW-1185">Reference proteome</keyword>
<dbReference type="InterPro" id="IPR029052">
    <property type="entry name" value="Metallo-depent_PP-like"/>
</dbReference>
<evidence type="ECO:0000313" key="3">
    <source>
        <dbReference type="Proteomes" id="UP000599109"/>
    </source>
</evidence>
<dbReference type="Pfam" id="PF00149">
    <property type="entry name" value="Metallophos"/>
    <property type="match status" value="1"/>
</dbReference>
<proteinExistence type="predicted"/>
<dbReference type="PANTHER" id="PTHR42850">
    <property type="entry name" value="METALLOPHOSPHOESTERASE"/>
    <property type="match status" value="1"/>
</dbReference>
<dbReference type="RefSeq" id="WP_201672380.1">
    <property type="nucleotide sequence ID" value="NZ_JAEQNE010000001.1"/>
</dbReference>
<protein>
    <submittedName>
        <fullName evidence="2">Metallophosphoesterase</fullName>
    </submittedName>
</protein>
<dbReference type="GO" id="GO:0005737">
    <property type="term" value="C:cytoplasm"/>
    <property type="evidence" value="ECO:0007669"/>
    <property type="project" value="TreeGrafter"/>
</dbReference>
<dbReference type="EMBL" id="JAEQNE010000001">
    <property type="protein sequence ID" value="MBL0389783.1"/>
    <property type="molecule type" value="Genomic_DNA"/>
</dbReference>
<name>A0A936YSV1_9BURK</name>
<dbReference type="SUPFAM" id="SSF56300">
    <property type="entry name" value="Metallo-dependent phosphatases"/>
    <property type="match status" value="1"/>
</dbReference>
<evidence type="ECO:0000313" key="2">
    <source>
        <dbReference type="EMBL" id="MBL0389783.1"/>
    </source>
</evidence>
<dbReference type="PANTHER" id="PTHR42850:SF4">
    <property type="entry name" value="ZINC-DEPENDENT ENDOPOLYPHOSPHATASE"/>
    <property type="match status" value="1"/>
</dbReference>
<dbReference type="Gene3D" id="3.60.21.10">
    <property type="match status" value="1"/>
</dbReference>
<dbReference type="InterPro" id="IPR004843">
    <property type="entry name" value="Calcineurin-like_PHP"/>
</dbReference>
<comment type="caution">
    <text evidence="2">The sequence shown here is derived from an EMBL/GenBank/DDBJ whole genome shotgun (WGS) entry which is preliminary data.</text>
</comment>
<evidence type="ECO:0000259" key="1">
    <source>
        <dbReference type="Pfam" id="PF00149"/>
    </source>
</evidence>
<gene>
    <name evidence="2" type="ORF">JJ685_01370</name>
</gene>
<accession>A0A936YSV1</accession>
<dbReference type="Proteomes" id="UP000599109">
    <property type="component" value="Unassembled WGS sequence"/>
</dbReference>
<feature type="domain" description="Calcineurin-like phosphoesterase" evidence="1">
    <location>
        <begin position="28"/>
        <end position="160"/>
    </location>
</feature>
<dbReference type="AlphaFoldDB" id="A0A936YSV1"/>
<reference evidence="2 3" key="1">
    <citation type="journal article" date="2017" name="Int. J. Syst. Evol. Microbiol.">
        <title>Ramlibacter monticola sp. nov., isolated from forest soil.</title>
        <authorList>
            <person name="Chaudhary D.K."/>
            <person name="Kim J."/>
        </authorList>
    </citation>
    <scope>NUCLEOTIDE SEQUENCE [LARGE SCALE GENOMIC DNA]</scope>
    <source>
        <strain evidence="2 3">KACC 19175</strain>
    </source>
</reference>
<sequence length="245" mass="26967">MPHISELNHLCHPLRIDRYARNAAGRDLIVGDIHGHFSRLRKALDAIGFNERSDRLFCLGDLVDRGPDSPQAFEWLAKPWFHSVLGNHERAALEWASGALDEELYVANGGDWNIGVPAQLTVDRAAVFADLPVAIELETPAGLLGLVHADVPSASWEEFREQLRLDSGRPNDERSTLDGAVNSRRRFKRGIGGPVAGVHAVVVGHTRVGRPRWSSNVLCIETGGWFDGYLTVVDASTLTTAVRLR</sequence>
<dbReference type="InterPro" id="IPR050126">
    <property type="entry name" value="Ap4A_hydrolase"/>
</dbReference>
<dbReference type="GO" id="GO:0016791">
    <property type="term" value="F:phosphatase activity"/>
    <property type="evidence" value="ECO:0007669"/>
    <property type="project" value="TreeGrafter"/>
</dbReference>
<organism evidence="2 3">
    <name type="scientific">Ramlibacter monticola</name>
    <dbReference type="NCBI Taxonomy" id="1926872"/>
    <lineage>
        <taxon>Bacteria</taxon>
        <taxon>Pseudomonadati</taxon>
        <taxon>Pseudomonadota</taxon>
        <taxon>Betaproteobacteria</taxon>
        <taxon>Burkholderiales</taxon>
        <taxon>Comamonadaceae</taxon>
        <taxon>Ramlibacter</taxon>
    </lineage>
</organism>